<proteinExistence type="predicted"/>
<feature type="non-terminal residue" evidence="1">
    <location>
        <position position="104"/>
    </location>
</feature>
<evidence type="ECO:0000313" key="1">
    <source>
        <dbReference type="EMBL" id="CAG8852740.1"/>
    </source>
</evidence>
<protein>
    <submittedName>
        <fullName evidence="1">289_t:CDS:1</fullName>
    </submittedName>
</protein>
<gene>
    <name evidence="1" type="ORF">GMARGA_LOCUS41561</name>
</gene>
<sequence length="104" mass="12178">QISENTKPRTFIDLGDIIEYSKIILNNSDRNNSDTNNSDTNNSDTLIDYLNLYEKHQYIDLDFNNFSNIKIKIINDGILIDQSNFNKLINRIINQKIQDKNNQI</sequence>
<comment type="caution">
    <text evidence="1">The sequence shown here is derived from an EMBL/GenBank/DDBJ whole genome shotgun (WGS) entry which is preliminary data.</text>
</comment>
<keyword evidence="2" id="KW-1185">Reference proteome</keyword>
<accession>A0ABN7XCJ0</accession>
<organism evidence="1 2">
    <name type="scientific">Gigaspora margarita</name>
    <dbReference type="NCBI Taxonomy" id="4874"/>
    <lineage>
        <taxon>Eukaryota</taxon>
        <taxon>Fungi</taxon>
        <taxon>Fungi incertae sedis</taxon>
        <taxon>Mucoromycota</taxon>
        <taxon>Glomeromycotina</taxon>
        <taxon>Glomeromycetes</taxon>
        <taxon>Diversisporales</taxon>
        <taxon>Gigasporaceae</taxon>
        <taxon>Gigaspora</taxon>
    </lineage>
</organism>
<dbReference type="Proteomes" id="UP000789901">
    <property type="component" value="Unassembled WGS sequence"/>
</dbReference>
<name>A0ABN7XCJ0_GIGMA</name>
<feature type="non-terminal residue" evidence="1">
    <location>
        <position position="1"/>
    </location>
</feature>
<dbReference type="EMBL" id="CAJVQB010115664">
    <property type="protein sequence ID" value="CAG8852740.1"/>
    <property type="molecule type" value="Genomic_DNA"/>
</dbReference>
<reference evidence="1 2" key="1">
    <citation type="submission" date="2021-06" db="EMBL/GenBank/DDBJ databases">
        <authorList>
            <person name="Kallberg Y."/>
            <person name="Tangrot J."/>
            <person name="Rosling A."/>
        </authorList>
    </citation>
    <scope>NUCLEOTIDE SEQUENCE [LARGE SCALE GENOMIC DNA]</scope>
    <source>
        <strain evidence="1 2">120-4 pot B 10/14</strain>
    </source>
</reference>
<evidence type="ECO:0000313" key="2">
    <source>
        <dbReference type="Proteomes" id="UP000789901"/>
    </source>
</evidence>